<evidence type="ECO:0000313" key="4">
    <source>
        <dbReference type="Proteomes" id="UP000605676"/>
    </source>
</evidence>
<feature type="domain" description="Secretion system C-terminal sorting" evidence="2">
    <location>
        <begin position="864"/>
        <end position="928"/>
    </location>
</feature>
<dbReference type="EMBL" id="JAENRR010000011">
    <property type="protein sequence ID" value="MBK3516996.1"/>
    <property type="molecule type" value="Genomic_DNA"/>
</dbReference>
<reference evidence="3 4" key="1">
    <citation type="submission" date="2021-01" db="EMBL/GenBank/DDBJ databases">
        <title>Carboxyliciviraga sp.nov., isolated from coastal sediments.</title>
        <authorList>
            <person name="Lu D."/>
            <person name="Zhang T."/>
        </authorList>
    </citation>
    <scope>NUCLEOTIDE SEQUENCE [LARGE SCALE GENOMIC DNA]</scope>
    <source>
        <strain evidence="3 4">N1Y132</strain>
    </source>
</reference>
<dbReference type="RefSeq" id="WP_200464226.1">
    <property type="nucleotide sequence ID" value="NZ_JAENRR010000011.1"/>
</dbReference>
<keyword evidence="1" id="KW-0732">Signal</keyword>
<dbReference type="InterPro" id="IPR026444">
    <property type="entry name" value="Secre_tail"/>
</dbReference>
<name>A0ABS1HH52_9BACT</name>
<feature type="signal peptide" evidence="1">
    <location>
        <begin position="1"/>
        <end position="20"/>
    </location>
</feature>
<keyword evidence="4" id="KW-1185">Reference proteome</keyword>
<feature type="chain" id="PRO_5046109553" evidence="1">
    <location>
        <begin position="21"/>
        <end position="931"/>
    </location>
</feature>
<dbReference type="Proteomes" id="UP000605676">
    <property type="component" value="Unassembled WGS sequence"/>
</dbReference>
<dbReference type="Pfam" id="PF18962">
    <property type="entry name" value="Por_Secre_tail"/>
    <property type="match status" value="1"/>
</dbReference>
<sequence>MKKLFTLLSIYFALTAAIMAQTVAELPSGEGTEANPYQISTLAHLRWISEGVDGTDDIVTRMSSYYILTADIDATETATWNPVDPSADPIVYEGFNPIGDNKGPDNTFTGTFDGNNKSISNITINRPATNWVGFFGSTRVSSITDLGLTNVTVAGQTFVGGLIGSVGSTADIITRCSTTGTVSGNGTGINGTSIGGLIGSSPSLILECNSSATVTGTNSDTGGLVGKSTGELRFCYSTGTVTSAGQNTGGLVGQSNKVTLCYSTATVSSTSIYAGGLIGLSNGSTTSCFSSGSVHSLTEAGGIVGYMKSTVQDSYSFAAVSVDGKPDIVFGGMIYNQGGIAGIGNETYINNCYWDTEATGQTAILGQTHTGDYTSFGLTTAQFASMANLPGLNANIWEISTITEIDANARPYFKWFNGGITIVVDGVPASKISALSGTGTYAIGDIVSLSATVVNNHVLLNWTANGAELSTENPYTLTVAADSPTSITANVGFDPSVFTGGTGTDIDPFIITTLEQLEVVSSNNSLWTNHFKLGADIDASTTSASNGGEGFIPIGTSAIKFTGSFDGDVYSINNLTINRPTIDYIGLFGYTKGATIKNIKLINATISGDSYIGGIAGYSLTTTMDNCSTSGAIDGTDYIGGLVGYAATGTYTNNVSSANVLGEGASMSSYAGGLIGRLGNTSMTVLVSQCYATGSVTANKSYVGGLIGYISYPGETLVYKGVANSYATGNVEGSDRVGGFAGDARFGAGRLNHCYSTGTVTLTNGINKGGFAGICSVAPTNCYWNVTTSSETSMYNGAAANENANGLTTTQFESSVNFTGFNFSDVWHIGVISEISSDTRPYLKWQTLDTPTAVKKDYLLTISISPNPTTGMIKINNIGQGSKVMIYSVTGALINSVYANTNELTIDLSSQPAGIYIVSVEGEKVHKVIKK</sequence>
<proteinExistence type="predicted"/>
<organism evidence="3 4">
    <name type="scientific">Carboxylicivirga marina</name>
    <dbReference type="NCBI Taxonomy" id="2800988"/>
    <lineage>
        <taxon>Bacteria</taxon>
        <taxon>Pseudomonadati</taxon>
        <taxon>Bacteroidota</taxon>
        <taxon>Bacteroidia</taxon>
        <taxon>Marinilabiliales</taxon>
        <taxon>Marinilabiliaceae</taxon>
        <taxon>Carboxylicivirga</taxon>
    </lineage>
</organism>
<gene>
    <name evidence="3" type="ORF">JIV24_06550</name>
</gene>
<evidence type="ECO:0000256" key="1">
    <source>
        <dbReference type="SAM" id="SignalP"/>
    </source>
</evidence>
<protein>
    <submittedName>
        <fullName evidence="3">T9SS type A sorting domain-containing protein</fullName>
    </submittedName>
</protein>
<dbReference type="Gene3D" id="2.160.20.110">
    <property type="match status" value="3"/>
</dbReference>
<dbReference type="NCBIfam" id="TIGR04183">
    <property type="entry name" value="Por_Secre_tail"/>
    <property type="match status" value="1"/>
</dbReference>
<accession>A0ABS1HH52</accession>
<comment type="caution">
    <text evidence="3">The sequence shown here is derived from an EMBL/GenBank/DDBJ whole genome shotgun (WGS) entry which is preliminary data.</text>
</comment>
<evidence type="ECO:0000313" key="3">
    <source>
        <dbReference type="EMBL" id="MBK3516996.1"/>
    </source>
</evidence>
<evidence type="ECO:0000259" key="2">
    <source>
        <dbReference type="Pfam" id="PF18962"/>
    </source>
</evidence>